<evidence type="ECO:0000313" key="2">
    <source>
        <dbReference type="Proteomes" id="UP000276133"/>
    </source>
</evidence>
<organism evidence="1 2">
    <name type="scientific">Brachionus plicatilis</name>
    <name type="common">Marine rotifer</name>
    <name type="synonym">Brachionus muelleri</name>
    <dbReference type="NCBI Taxonomy" id="10195"/>
    <lineage>
        <taxon>Eukaryota</taxon>
        <taxon>Metazoa</taxon>
        <taxon>Spiralia</taxon>
        <taxon>Gnathifera</taxon>
        <taxon>Rotifera</taxon>
        <taxon>Eurotatoria</taxon>
        <taxon>Monogononta</taxon>
        <taxon>Pseudotrocha</taxon>
        <taxon>Ploima</taxon>
        <taxon>Brachionidae</taxon>
        <taxon>Brachionus</taxon>
    </lineage>
</organism>
<comment type="caution">
    <text evidence="1">The sequence shown here is derived from an EMBL/GenBank/DDBJ whole genome shotgun (WGS) entry which is preliminary data.</text>
</comment>
<accession>A0A3M7SM83</accession>
<sequence length="409" mass="47796">MSAPVLATGSEQFTILLFVYLFYAKTEIMNLEMVSGEPTLSIYKVVKSLWHGIKQIHLSSLGNFTENCRVRNSFNANKSLFSRVKCNQYGRADEMWLRSECECNDIKSYILNSQPVLTCDLFKSLKRGPNQKIVAFSLYGTNVRYYNLLQDLVLKVQKLYTDHVIRIYHDNSINRSMICHYECSYRHVEFCNIHKLPLQLTDPKKVLNIDYIHSMMWRFLPIGDTFVDLFMSRDLDSDLLQREIDSVQEWLSSNNIGHIMRDNPAHGTYILGGMWSFKTSKDRNLGKEIFEDIINKNSSTKFKPRGISVKGYDQHFLSKHVYPRIKDKSTIHDSYLCKKYPKSKPWPTQRKGNCFVGRVGRCNETGVFKPCPKECRPHDHLDWKYSQENFLSFQKLMVALDRSKKNKVD</sequence>
<name>A0A3M7SM83_BRAPC</name>
<evidence type="ECO:0000313" key="1">
    <source>
        <dbReference type="EMBL" id="RNA36727.1"/>
    </source>
</evidence>
<reference evidence="1 2" key="1">
    <citation type="journal article" date="2018" name="Sci. Rep.">
        <title>Genomic signatures of local adaptation to the degree of environmental predictability in rotifers.</title>
        <authorList>
            <person name="Franch-Gras L."/>
            <person name="Hahn C."/>
            <person name="Garcia-Roger E.M."/>
            <person name="Carmona M.J."/>
            <person name="Serra M."/>
            <person name="Gomez A."/>
        </authorList>
    </citation>
    <scope>NUCLEOTIDE SEQUENCE [LARGE SCALE GENOMIC DNA]</scope>
    <source>
        <strain evidence="1">HYR1</strain>
    </source>
</reference>
<dbReference type="OrthoDB" id="204305at2759"/>
<dbReference type="EMBL" id="REGN01001135">
    <property type="protein sequence ID" value="RNA36727.1"/>
    <property type="molecule type" value="Genomic_DNA"/>
</dbReference>
<dbReference type="AlphaFoldDB" id="A0A3M7SM83"/>
<protein>
    <submittedName>
        <fullName evidence="1">Uncharacterized protein</fullName>
    </submittedName>
</protein>
<gene>
    <name evidence="1" type="ORF">BpHYR1_050669</name>
</gene>
<keyword evidence="2" id="KW-1185">Reference proteome</keyword>
<proteinExistence type="predicted"/>
<dbReference type="Proteomes" id="UP000276133">
    <property type="component" value="Unassembled WGS sequence"/>
</dbReference>